<evidence type="ECO:0000313" key="1">
    <source>
        <dbReference type="EMBL" id="MEM5284370.1"/>
    </source>
</evidence>
<comment type="caution">
    <text evidence="1">The sequence shown here is derived from an EMBL/GenBank/DDBJ whole genome shotgun (WGS) entry which is preliminary data.</text>
</comment>
<proteinExistence type="predicted"/>
<sequence>MANSGTSFFGSLAARLGLQVDTMPDTARVDSCELTREAHALALRWGR</sequence>
<reference evidence="1 2" key="1">
    <citation type="submission" date="2024-01" db="EMBL/GenBank/DDBJ databases">
        <title>The diversity of rhizobia nodulating Mimosa spp. in eleven states of Brazil covering several biomes is determined by host plant, location, and edaphic factors.</title>
        <authorList>
            <person name="Rouws L."/>
            <person name="Barauna A."/>
            <person name="Beukes C."/>
            <person name="De Faria S.M."/>
            <person name="Gross E."/>
            <person name="Dos Reis Junior F.B."/>
            <person name="Simon M."/>
            <person name="Maluk M."/>
            <person name="Odee D.W."/>
            <person name="Kenicer G."/>
            <person name="Young J.P.W."/>
            <person name="Reis V.M."/>
            <person name="Zilli J."/>
            <person name="James E.K."/>
        </authorList>
    </citation>
    <scope>NUCLEOTIDE SEQUENCE [LARGE SCALE GENOMIC DNA]</scope>
    <source>
        <strain evidence="1 2">JPY77</strain>
    </source>
</reference>
<keyword evidence="2" id="KW-1185">Reference proteome</keyword>
<protein>
    <submittedName>
        <fullName evidence="1">Uncharacterized protein</fullName>
    </submittedName>
</protein>
<dbReference type="EMBL" id="JAZHGC010000001">
    <property type="protein sequence ID" value="MEM5284370.1"/>
    <property type="molecule type" value="Genomic_DNA"/>
</dbReference>
<evidence type="ECO:0000313" key="2">
    <source>
        <dbReference type="Proteomes" id="UP001494588"/>
    </source>
</evidence>
<dbReference type="RefSeq" id="WP_201648386.1">
    <property type="nucleotide sequence ID" value="NZ_CAJHCS010000002.1"/>
</dbReference>
<name>A0ABU9Q4R8_9BURK</name>
<gene>
    <name evidence="1" type="ORF">V4C55_01565</name>
</gene>
<dbReference type="Proteomes" id="UP001494588">
    <property type="component" value="Unassembled WGS sequence"/>
</dbReference>
<accession>A0ABU9Q4R8</accession>
<organism evidence="1 2">
    <name type="scientific">Paraburkholderia sabiae</name>
    <dbReference type="NCBI Taxonomy" id="273251"/>
    <lineage>
        <taxon>Bacteria</taxon>
        <taxon>Pseudomonadati</taxon>
        <taxon>Pseudomonadota</taxon>
        <taxon>Betaproteobacteria</taxon>
        <taxon>Burkholderiales</taxon>
        <taxon>Burkholderiaceae</taxon>
        <taxon>Paraburkholderia</taxon>
    </lineage>
</organism>